<gene>
    <name evidence="1" type="ORF">BGC07_02520</name>
</gene>
<reference evidence="1 2" key="1">
    <citation type="submission" date="2016-08" db="EMBL/GenBank/DDBJ databases">
        <title>Draft genome sequence of Candidatus Piscirickettsia litoralis, from seawater.</title>
        <authorList>
            <person name="Wan X."/>
            <person name="Lee A.J."/>
            <person name="Hou S."/>
            <person name="Donachie S.P."/>
        </authorList>
    </citation>
    <scope>NUCLEOTIDE SEQUENCE [LARGE SCALE GENOMIC DNA]</scope>
    <source>
        <strain evidence="1 2">Y2</strain>
    </source>
</reference>
<protein>
    <submittedName>
        <fullName evidence="1">Uncharacterized protein</fullName>
    </submittedName>
</protein>
<dbReference type="EMBL" id="MDTU01000001">
    <property type="protein sequence ID" value="ODN42036.1"/>
    <property type="molecule type" value="Genomic_DNA"/>
</dbReference>
<evidence type="ECO:0000313" key="2">
    <source>
        <dbReference type="Proteomes" id="UP000094329"/>
    </source>
</evidence>
<keyword evidence="2" id="KW-1185">Reference proteome</keyword>
<comment type="caution">
    <text evidence="1">The sequence shown here is derived from an EMBL/GenBank/DDBJ whole genome shotgun (WGS) entry which is preliminary data.</text>
</comment>
<dbReference type="RefSeq" id="WP_069311835.1">
    <property type="nucleotide sequence ID" value="NZ_MDTU01000001.1"/>
</dbReference>
<evidence type="ECO:0000313" key="1">
    <source>
        <dbReference type="EMBL" id="ODN42036.1"/>
    </source>
</evidence>
<dbReference type="Proteomes" id="UP000094329">
    <property type="component" value="Unassembled WGS sequence"/>
</dbReference>
<proteinExistence type="predicted"/>
<accession>A0ABX3A329</accession>
<name>A0ABX3A329_9GAMM</name>
<organism evidence="1 2">
    <name type="scientific">Piscirickettsia litoralis</name>
    <dbReference type="NCBI Taxonomy" id="1891921"/>
    <lineage>
        <taxon>Bacteria</taxon>
        <taxon>Pseudomonadati</taxon>
        <taxon>Pseudomonadota</taxon>
        <taxon>Gammaproteobacteria</taxon>
        <taxon>Thiotrichales</taxon>
        <taxon>Piscirickettsiaceae</taxon>
        <taxon>Piscirickettsia</taxon>
    </lineage>
</organism>
<sequence length="164" mass="18564">MKSYLLLISVLLGVINLAYGSNLTGDSSDGFRYYISNLLSKEEQRQLGVRIEWVVLPPKKVKIGQPFTVKWRLYSGRWQYIDHLNLHACPKRYGRICRQGQSRQDGAVMSGEPQEYYSQTFAFKKGTVPGKYILSGHVQVGRDEILTTRGASLKAHSIVVTVIK</sequence>